<dbReference type="EMBL" id="JACEFF010000058">
    <property type="protein sequence ID" value="KAH9644986.1"/>
    <property type="molecule type" value="Genomic_DNA"/>
</dbReference>
<comment type="caution">
    <text evidence="1">The sequence shown here is derived from an EMBL/GenBank/DDBJ whole genome shotgun (WGS) entry which is preliminary data.</text>
</comment>
<gene>
    <name evidence="1" type="ORF">HF086_003316</name>
</gene>
<accession>A0A922SPJ1</accession>
<evidence type="ECO:0000313" key="1">
    <source>
        <dbReference type="EMBL" id="KAH9644986.1"/>
    </source>
</evidence>
<dbReference type="Proteomes" id="UP000814243">
    <property type="component" value="Unassembled WGS sequence"/>
</dbReference>
<proteinExistence type="predicted"/>
<name>A0A922SPJ1_SPOEX</name>
<sequence>MSSSGDAQKNNPVNIDIRDVHKPTLKNIQLGYVVIIGGFRLMTSVMTIIEYAQILGDPYPHFHPCYSDYWTTAYRWMYRYVKL</sequence>
<dbReference type="AlphaFoldDB" id="A0A922SPJ1"/>
<organism evidence="1 2">
    <name type="scientific">Spodoptera exigua</name>
    <name type="common">Beet armyworm</name>
    <name type="synonym">Noctua fulgens</name>
    <dbReference type="NCBI Taxonomy" id="7107"/>
    <lineage>
        <taxon>Eukaryota</taxon>
        <taxon>Metazoa</taxon>
        <taxon>Ecdysozoa</taxon>
        <taxon>Arthropoda</taxon>
        <taxon>Hexapoda</taxon>
        <taxon>Insecta</taxon>
        <taxon>Pterygota</taxon>
        <taxon>Neoptera</taxon>
        <taxon>Endopterygota</taxon>
        <taxon>Lepidoptera</taxon>
        <taxon>Glossata</taxon>
        <taxon>Ditrysia</taxon>
        <taxon>Noctuoidea</taxon>
        <taxon>Noctuidae</taxon>
        <taxon>Amphipyrinae</taxon>
        <taxon>Spodoptera</taxon>
    </lineage>
</organism>
<evidence type="ECO:0000313" key="2">
    <source>
        <dbReference type="Proteomes" id="UP000814243"/>
    </source>
</evidence>
<reference evidence="1" key="1">
    <citation type="journal article" date="2021" name="G3 (Bethesda)">
        <title>Genome and transcriptome analysis of the beet armyworm Spodoptera exigua reveals targets for pest control. .</title>
        <authorList>
            <person name="Simon S."/>
            <person name="Breeschoten T."/>
            <person name="Jansen H.J."/>
            <person name="Dirks R.P."/>
            <person name="Schranz M.E."/>
            <person name="Ros V.I.D."/>
        </authorList>
    </citation>
    <scope>NUCLEOTIDE SEQUENCE</scope>
    <source>
        <strain evidence="1">TB_SE_WUR_2020</strain>
    </source>
</reference>
<protein>
    <submittedName>
        <fullName evidence="1">Uncharacterized protein</fullName>
    </submittedName>
</protein>